<evidence type="ECO:0000256" key="3">
    <source>
        <dbReference type="ARBA" id="ARBA00023125"/>
    </source>
</evidence>
<reference evidence="8 9" key="1">
    <citation type="submission" date="2020-05" db="EMBL/GenBank/DDBJ databases">
        <title>Draft Genome Sequences of Sphingomonas sp. Isolated from the International Space Station.</title>
        <authorList>
            <person name="Bijlani S."/>
            <person name="Singh N.K."/>
            <person name="Mason C.E."/>
            <person name="Wang C.C."/>
            <person name="Venkateswaran K."/>
        </authorList>
    </citation>
    <scope>NUCLEOTIDE SEQUENCE [LARGE SCALE GENOMIC DNA]</scope>
    <source>
        <strain evidence="6 9">IIF7SW-B5</strain>
        <strain evidence="7">ISS-IIF7SWP</strain>
    </source>
</reference>
<dbReference type="PROSITE" id="PS51898">
    <property type="entry name" value="TYR_RECOMBINASE"/>
    <property type="match status" value="1"/>
</dbReference>
<evidence type="ECO:0000256" key="2">
    <source>
        <dbReference type="ARBA" id="ARBA00022908"/>
    </source>
</evidence>
<dbReference type="InterPro" id="IPR002104">
    <property type="entry name" value="Integrase_catalytic"/>
</dbReference>
<proteinExistence type="inferred from homology"/>
<evidence type="ECO:0000259" key="5">
    <source>
        <dbReference type="PROSITE" id="PS51898"/>
    </source>
</evidence>
<gene>
    <name evidence="6" type="ORF">HKX05_13525</name>
    <name evidence="7" type="ORF">HLV41_10890</name>
</gene>
<dbReference type="InterPro" id="IPR011010">
    <property type="entry name" value="DNA_brk_join_enz"/>
</dbReference>
<dbReference type="InterPro" id="IPR050090">
    <property type="entry name" value="Tyrosine_recombinase_XerCD"/>
</dbReference>
<evidence type="ECO:0000256" key="1">
    <source>
        <dbReference type="ARBA" id="ARBA00008857"/>
    </source>
</evidence>
<keyword evidence="4" id="KW-0233">DNA recombination</keyword>
<dbReference type="EMBL" id="JABYQV010000007">
    <property type="protein sequence ID" value="NVP31549.1"/>
    <property type="molecule type" value="Genomic_DNA"/>
</dbReference>
<dbReference type="RefSeq" id="WP_061779588.1">
    <property type="nucleotide sequence ID" value="NZ_JABEOV010000018.1"/>
</dbReference>
<dbReference type="Proteomes" id="UP000557656">
    <property type="component" value="Unassembled WGS sequence"/>
</dbReference>
<comment type="similarity">
    <text evidence="1">Belongs to the 'phage' integrase family.</text>
</comment>
<evidence type="ECO:0000313" key="7">
    <source>
        <dbReference type="EMBL" id="NVP31549.1"/>
    </source>
</evidence>
<organism evidence="7 8">
    <name type="scientific">Sphingomonas sanguinis</name>
    <dbReference type="NCBI Taxonomy" id="33051"/>
    <lineage>
        <taxon>Bacteria</taxon>
        <taxon>Pseudomonadati</taxon>
        <taxon>Pseudomonadota</taxon>
        <taxon>Alphaproteobacteria</taxon>
        <taxon>Sphingomonadales</taxon>
        <taxon>Sphingomonadaceae</taxon>
        <taxon>Sphingomonas</taxon>
    </lineage>
</organism>
<evidence type="ECO:0000256" key="4">
    <source>
        <dbReference type="ARBA" id="ARBA00023172"/>
    </source>
</evidence>
<evidence type="ECO:0000313" key="6">
    <source>
        <dbReference type="EMBL" id="NNG54375.1"/>
    </source>
</evidence>
<dbReference type="AlphaFoldDB" id="A0A7Y7QWA9"/>
<sequence>MVGAKKPAAGRDKKLKYLDGPKKGKYWYFRHPVVGRVPLPGAPGEGPFLRKYAELVELIGKPAGSVDRGSFAWLIRKYERSVEFKSLADATQKDYSSTLRLIDEELGDQQYRFTTRAMIKAVRDDHAANTRKAHKIKQMVSRLYSWADENSLVPEGLNPAKGIKELKPKGGKKQYVVWSDAEVELFLSLCPPHLVTPVMIALYTGQRREDIVRMTWQQFQGGVVRVRQSKTGAMLDIACHTALRNHLEQLRRSARGVVVCTTVTGKAFTANSLSQAIRQALYGMKEMPNGRSIHGLRYAAGSRMEEAGCTVAEIESVLGHSTFKMAMKYASQRIAARSAVEKMEGARGA</sequence>
<dbReference type="Gene3D" id="1.10.150.130">
    <property type="match status" value="1"/>
</dbReference>
<feature type="domain" description="Tyr recombinase" evidence="5">
    <location>
        <begin position="173"/>
        <end position="344"/>
    </location>
</feature>
<evidence type="ECO:0000313" key="8">
    <source>
        <dbReference type="Proteomes" id="UP000531581"/>
    </source>
</evidence>
<name>A0A7Y7QWA9_9SPHN</name>
<dbReference type="InterPro" id="IPR010998">
    <property type="entry name" value="Integrase_recombinase_N"/>
</dbReference>
<dbReference type="Pfam" id="PF00589">
    <property type="entry name" value="Phage_integrase"/>
    <property type="match status" value="1"/>
</dbReference>
<dbReference type="GO" id="GO:0006310">
    <property type="term" value="P:DNA recombination"/>
    <property type="evidence" value="ECO:0007669"/>
    <property type="project" value="UniProtKB-KW"/>
</dbReference>
<dbReference type="Proteomes" id="UP000531581">
    <property type="component" value="Unassembled WGS sequence"/>
</dbReference>
<accession>A0A7Y7QWA9</accession>
<dbReference type="GO" id="GO:0015074">
    <property type="term" value="P:DNA integration"/>
    <property type="evidence" value="ECO:0007669"/>
    <property type="project" value="UniProtKB-KW"/>
</dbReference>
<keyword evidence="3" id="KW-0238">DNA-binding</keyword>
<dbReference type="EMBL" id="JABEOV010000018">
    <property type="protein sequence ID" value="NNG54375.1"/>
    <property type="molecule type" value="Genomic_DNA"/>
</dbReference>
<dbReference type="GO" id="GO:0003677">
    <property type="term" value="F:DNA binding"/>
    <property type="evidence" value="ECO:0007669"/>
    <property type="project" value="UniProtKB-KW"/>
</dbReference>
<keyword evidence="9" id="KW-1185">Reference proteome</keyword>
<dbReference type="PANTHER" id="PTHR30349">
    <property type="entry name" value="PHAGE INTEGRASE-RELATED"/>
    <property type="match status" value="1"/>
</dbReference>
<keyword evidence="2" id="KW-0229">DNA integration</keyword>
<evidence type="ECO:0000313" key="9">
    <source>
        <dbReference type="Proteomes" id="UP000557656"/>
    </source>
</evidence>
<dbReference type="GeneID" id="78485653"/>
<comment type="caution">
    <text evidence="7">The sequence shown here is derived from an EMBL/GenBank/DDBJ whole genome shotgun (WGS) entry which is preliminary data.</text>
</comment>
<dbReference type="PANTHER" id="PTHR30349:SF64">
    <property type="entry name" value="PROPHAGE INTEGRASE INTD-RELATED"/>
    <property type="match status" value="1"/>
</dbReference>
<dbReference type="SUPFAM" id="SSF56349">
    <property type="entry name" value="DNA breaking-rejoining enzymes"/>
    <property type="match status" value="1"/>
</dbReference>
<dbReference type="Gene3D" id="1.10.443.10">
    <property type="entry name" value="Intergrase catalytic core"/>
    <property type="match status" value="1"/>
</dbReference>
<dbReference type="InterPro" id="IPR013762">
    <property type="entry name" value="Integrase-like_cat_sf"/>
</dbReference>
<protein>
    <submittedName>
        <fullName evidence="7">Tyrosine-type recombinase/integrase</fullName>
    </submittedName>
</protein>